<reference evidence="2 3" key="1">
    <citation type="submission" date="2024-09" db="EMBL/GenBank/DDBJ databases">
        <authorList>
            <person name="Sun Q."/>
            <person name="Mori K."/>
        </authorList>
    </citation>
    <scope>NUCLEOTIDE SEQUENCE [LARGE SCALE GENOMIC DNA]</scope>
    <source>
        <strain evidence="2 3">TBRC 7907</strain>
    </source>
</reference>
<feature type="compositionally biased region" description="Polar residues" evidence="1">
    <location>
        <begin position="82"/>
        <end position="97"/>
    </location>
</feature>
<gene>
    <name evidence="2" type="ORF">ACFFQA_20285</name>
</gene>
<keyword evidence="3" id="KW-1185">Reference proteome</keyword>
<evidence type="ECO:0000313" key="3">
    <source>
        <dbReference type="Proteomes" id="UP001589693"/>
    </source>
</evidence>
<dbReference type="RefSeq" id="WP_377854323.1">
    <property type="nucleotide sequence ID" value="NZ_JBHLZU010000018.1"/>
</dbReference>
<dbReference type="EMBL" id="JBHLZU010000018">
    <property type="protein sequence ID" value="MFB9906282.1"/>
    <property type="molecule type" value="Genomic_DNA"/>
</dbReference>
<sequence>MPVPDPDTTTPQAPARQAGAWLVWHAGELAGIAVPLVLSATTHPALAVVSVAVAIRWAVHEHRQAAEAAQARQAGNRRPFLDSTSPTTTDSGQEASA</sequence>
<name>A0ABV5ZZE8_9PSEU</name>
<feature type="region of interest" description="Disordered" evidence="1">
    <location>
        <begin position="62"/>
        <end position="97"/>
    </location>
</feature>
<evidence type="ECO:0000313" key="2">
    <source>
        <dbReference type="EMBL" id="MFB9906282.1"/>
    </source>
</evidence>
<organism evidence="2 3">
    <name type="scientific">Allokutzneria oryzae</name>
    <dbReference type="NCBI Taxonomy" id="1378989"/>
    <lineage>
        <taxon>Bacteria</taxon>
        <taxon>Bacillati</taxon>
        <taxon>Actinomycetota</taxon>
        <taxon>Actinomycetes</taxon>
        <taxon>Pseudonocardiales</taxon>
        <taxon>Pseudonocardiaceae</taxon>
        <taxon>Allokutzneria</taxon>
    </lineage>
</organism>
<dbReference type="Proteomes" id="UP001589693">
    <property type="component" value="Unassembled WGS sequence"/>
</dbReference>
<evidence type="ECO:0000256" key="1">
    <source>
        <dbReference type="SAM" id="MobiDB-lite"/>
    </source>
</evidence>
<protein>
    <submittedName>
        <fullName evidence="2">Uncharacterized protein</fullName>
    </submittedName>
</protein>
<comment type="caution">
    <text evidence="2">The sequence shown here is derived from an EMBL/GenBank/DDBJ whole genome shotgun (WGS) entry which is preliminary data.</text>
</comment>
<proteinExistence type="predicted"/>
<accession>A0ABV5ZZE8</accession>